<protein>
    <recommendedName>
        <fullName evidence="2">ArnR1-like winged helix-turn-helix domain-containing protein</fullName>
    </recommendedName>
</protein>
<name>A0A0F9N6Y5_9ZZZZ</name>
<gene>
    <name evidence="1" type="ORF">LCGC14_1003860</name>
</gene>
<dbReference type="AlphaFoldDB" id="A0A0F9N6Y5"/>
<proteinExistence type="predicted"/>
<organism evidence="1">
    <name type="scientific">marine sediment metagenome</name>
    <dbReference type="NCBI Taxonomy" id="412755"/>
    <lineage>
        <taxon>unclassified sequences</taxon>
        <taxon>metagenomes</taxon>
        <taxon>ecological metagenomes</taxon>
    </lineage>
</organism>
<dbReference type="EMBL" id="LAZR01003896">
    <property type="protein sequence ID" value="KKN13684.1"/>
    <property type="molecule type" value="Genomic_DNA"/>
</dbReference>
<evidence type="ECO:0000313" key="1">
    <source>
        <dbReference type="EMBL" id="KKN13684.1"/>
    </source>
</evidence>
<accession>A0A0F9N6Y5</accession>
<evidence type="ECO:0008006" key="2">
    <source>
        <dbReference type="Google" id="ProtNLM"/>
    </source>
</evidence>
<sequence length="84" mass="9453">MSEEAKTYKDLKNLLGYMGIEILLAIDKGAKSFETIKLFSGLSYECIKGRIPVLLDFGLIKIVLKDHLLTVKGIKFKNHLEKGI</sequence>
<comment type="caution">
    <text evidence="1">The sequence shown here is derived from an EMBL/GenBank/DDBJ whole genome shotgun (WGS) entry which is preliminary data.</text>
</comment>
<reference evidence="1" key="1">
    <citation type="journal article" date="2015" name="Nature">
        <title>Complex archaea that bridge the gap between prokaryotes and eukaryotes.</title>
        <authorList>
            <person name="Spang A."/>
            <person name="Saw J.H."/>
            <person name="Jorgensen S.L."/>
            <person name="Zaremba-Niedzwiedzka K."/>
            <person name="Martijn J."/>
            <person name="Lind A.E."/>
            <person name="van Eijk R."/>
            <person name="Schleper C."/>
            <person name="Guy L."/>
            <person name="Ettema T.J."/>
        </authorList>
    </citation>
    <scope>NUCLEOTIDE SEQUENCE</scope>
</reference>